<keyword evidence="1" id="KW-0812">Transmembrane</keyword>
<organism evidence="2 3">
    <name type="scientific">Ceratopteris richardii</name>
    <name type="common">Triangle waterfern</name>
    <dbReference type="NCBI Taxonomy" id="49495"/>
    <lineage>
        <taxon>Eukaryota</taxon>
        <taxon>Viridiplantae</taxon>
        <taxon>Streptophyta</taxon>
        <taxon>Embryophyta</taxon>
        <taxon>Tracheophyta</taxon>
        <taxon>Polypodiopsida</taxon>
        <taxon>Polypodiidae</taxon>
        <taxon>Polypodiales</taxon>
        <taxon>Pteridineae</taxon>
        <taxon>Pteridaceae</taxon>
        <taxon>Parkerioideae</taxon>
        <taxon>Ceratopteris</taxon>
    </lineage>
</organism>
<reference evidence="2" key="1">
    <citation type="submission" date="2021-08" db="EMBL/GenBank/DDBJ databases">
        <title>WGS assembly of Ceratopteris richardii.</title>
        <authorList>
            <person name="Marchant D.B."/>
            <person name="Chen G."/>
            <person name="Jenkins J."/>
            <person name="Shu S."/>
            <person name="Leebens-Mack J."/>
            <person name="Grimwood J."/>
            <person name="Schmutz J."/>
            <person name="Soltis P."/>
            <person name="Soltis D."/>
            <person name="Chen Z.-H."/>
        </authorList>
    </citation>
    <scope>NUCLEOTIDE SEQUENCE</scope>
    <source>
        <strain evidence="2">Whitten #5841</strain>
        <tissue evidence="2">Leaf</tissue>
    </source>
</reference>
<feature type="transmembrane region" description="Helical" evidence="1">
    <location>
        <begin position="87"/>
        <end position="105"/>
    </location>
</feature>
<keyword evidence="1" id="KW-1133">Transmembrane helix</keyword>
<proteinExistence type="predicted"/>
<evidence type="ECO:0000313" key="2">
    <source>
        <dbReference type="EMBL" id="KAH7280387.1"/>
    </source>
</evidence>
<name>A0A8T2Q8J3_CERRI</name>
<dbReference type="EMBL" id="CM035442">
    <property type="protein sequence ID" value="KAH7280387.1"/>
    <property type="molecule type" value="Genomic_DNA"/>
</dbReference>
<dbReference type="Proteomes" id="UP000825935">
    <property type="component" value="Chromosome 37"/>
</dbReference>
<keyword evidence="1" id="KW-0472">Membrane</keyword>
<evidence type="ECO:0000256" key="1">
    <source>
        <dbReference type="SAM" id="Phobius"/>
    </source>
</evidence>
<sequence>MSSDKICVQVPEISYLHALEAYVQHCGCESLCKYAESTHFSPCLQKSRFVFRSQKYLIYMLQKLMCSIVDVNLFVSMRNQLILVHEIVWLVCMIPDVSHWFLSLFGK</sequence>
<protein>
    <submittedName>
        <fullName evidence="2">Uncharacterized protein</fullName>
    </submittedName>
</protein>
<keyword evidence="3" id="KW-1185">Reference proteome</keyword>
<comment type="caution">
    <text evidence="2">The sequence shown here is derived from an EMBL/GenBank/DDBJ whole genome shotgun (WGS) entry which is preliminary data.</text>
</comment>
<accession>A0A8T2Q8J3</accession>
<dbReference type="AlphaFoldDB" id="A0A8T2Q8J3"/>
<evidence type="ECO:0000313" key="3">
    <source>
        <dbReference type="Proteomes" id="UP000825935"/>
    </source>
</evidence>
<gene>
    <name evidence="2" type="ORF">KP509_37G064900</name>
</gene>